<dbReference type="EMBL" id="JAFLCK010000002">
    <property type="protein sequence ID" value="MBN8659249.1"/>
    <property type="molecule type" value="Genomic_DNA"/>
</dbReference>
<reference evidence="1" key="1">
    <citation type="submission" date="2021-02" db="EMBL/GenBank/DDBJ databases">
        <title>Genome-Resolved Metagenomics of a Microbial Community Performing Photosynthetic Biological Nutrient Removal.</title>
        <authorList>
            <person name="Mcdaniel E.A."/>
        </authorList>
    </citation>
    <scope>NUCLEOTIDE SEQUENCE</scope>
    <source>
        <strain evidence="1">UWPOB_OBS1</strain>
    </source>
</reference>
<dbReference type="Proteomes" id="UP000664277">
    <property type="component" value="Unassembled WGS sequence"/>
</dbReference>
<evidence type="ECO:0000313" key="1">
    <source>
        <dbReference type="EMBL" id="MBN8659249.1"/>
    </source>
</evidence>
<evidence type="ECO:0000313" key="2">
    <source>
        <dbReference type="Proteomes" id="UP000664277"/>
    </source>
</evidence>
<dbReference type="Pfam" id="PF07799">
    <property type="entry name" value="DUF1643"/>
    <property type="match status" value="1"/>
</dbReference>
<comment type="caution">
    <text evidence="1">The sequence shown here is derived from an EMBL/GenBank/DDBJ whole genome shotgun (WGS) entry which is preliminary data.</text>
</comment>
<accession>A0A8J7P6L9</accession>
<dbReference type="InterPro" id="IPR012441">
    <property type="entry name" value="DUF1643"/>
</dbReference>
<proteinExistence type="predicted"/>
<organism evidence="1 2">
    <name type="scientific">Candidatus Obscuribacter phosphatis</name>
    <dbReference type="NCBI Taxonomy" id="1906157"/>
    <lineage>
        <taxon>Bacteria</taxon>
        <taxon>Bacillati</taxon>
        <taxon>Candidatus Melainabacteria</taxon>
        <taxon>Candidatus Obscuribacterales</taxon>
        <taxon>Candidatus Obscuribacteraceae</taxon>
        <taxon>Candidatus Obscuribacter</taxon>
    </lineage>
</organism>
<protein>
    <submittedName>
        <fullName evidence="1">DUF1643 domain-containing protein</fullName>
    </submittedName>
</protein>
<sequence>MTKSIDLSVDGALFDKRKQYRYLLWRNFKACEHDNFLSIVMLNPSLADATADDPTIASCRRLAIANGYDGFVVTNLFAYITPYPQLLRQARDPIGRLWGRKNDFYMQFSQAVSRHTLLAWGNDALFCPERIAQVLANIDPARCLVIEMTTRGTPRHPLYVRSDTKLKKAPAILFQLPT</sequence>
<gene>
    <name evidence="1" type="ORF">J0M35_02725</name>
</gene>
<dbReference type="AlphaFoldDB" id="A0A8J7P6L9"/>
<name>A0A8J7P6L9_9BACT</name>